<dbReference type="InterPro" id="IPR038765">
    <property type="entry name" value="Papain-like_cys_pep_sf"/>
</dbReference>
<keyword evidence="3" id="KW-1185">Reference proteome</keyword>
<organism evidence="2 3">
    <name type="scientific">Geofilum rubicundum JCM 15548</name>
    <dbReference type="NCBI Taxonomy" id="1236989"/>
    <lineage>
        <taxon>Bacteria</taxon>
        <taxon>Pseudomonadati</taxon>
        <taxon>Bacteroidota</taxon>
        <taxon>Bacteroidia</taxon>
        <taxon>Marinilabiliales</taxon>
        <taxon>Marinilabiliaceae</taxon>
        <taxon>Geofilum</taxon>
    </lineage>
</organism>
<dbReference type="SUPFAM" id="SSF49344">
    <property type="entry name" value="CBD9-like"/>
    <property type="match status" value="1"/>
</dbReference>
<accession>A0A0E9LW65</accession>
<sequence length="1226" mass="140160">MVLFLLISLHIKADQPFAADEARYNPLSYICQRTTSQIIIDGSLDEADWAAAQWTEDFQDIQGPALPAPTFRTRVKMLWDDSYLYVAAELEEPDIWGTITQRDAVIFHDNDFEIFIDPTGDTHNYLEYEVNTLGTVWDLMLTKPYRDGGMVVNNWDIKGLKQAIVINGTLNNPGDRDEGWTLEMAIPMSVIKEVNRRHQPKEGDLWRINFSRVQWHTEIRDGQYHKKKDDQGKLLPEENWVWSPQGVIDMHRPEFWGFLSFSETAVGQPTNPFVMPADESLKWALRNIYYRQRNFMAIHKRPATLEEIEMERIQLAGRMLVPEMVSMGQQYVARIQLPGTKTWWHIRNDGFVWACNNSRQHLIQDPEKRKAVLERYEARKAQLLHERSEALLSVMDSANLQEQEALQFLYAYSTLSDLSNYDGAFFLNQVRGALAARDSFPWGQMMSEDDFLHFVLPPRAGNENMDSARQVIFHELLPRLKGMTMTEAALEVNHWCHEKVVYQGTDIRTSAPLATIKTAYGRCGEESVLTVTALRAVGIPARQIYTPRWAHQDDNHAWVEFWADGQWHYYGACEPEPDVNMGWFTEAARRAMLTATTTPGHYPSDLIVKQKSNYTRLNQTDLYADAKTLFVKVTDKDQRPMQDVSVRYLLYNYAEFYPLATLKTDRQGLSQLRLGLGDILVWAGDSRHYRFEKVSVATTDTLHLVMDEQTPANAAWDFDLVPPVAKAPLPVNETGRAANNRRLAYEDSIRTAYEATFMSEEEAIQLARKLEIDQEVFAQIIQKSRGNWRDLCNVMEQMPAEKRSLVFDLLEVISEKDLRDAPASVLLSHLQHTPSAEETAHDIWVKYVLNPRIALEKLTGYKASLRPHFPESFWLKISQNPLVAEQWINDHIKLLGADEHYIETAAVPQGTFSMKAGDAHDRHLLFVAMCRTAGVPALIDEVTGHVKFHREGIWHTVFSPYSAPGQTQAQGSLQLNYQGDEPCKYYQHFTLAKYENGFYKTLEFPYAKEISAFPSEIPLDAGEYMLVTGQRQNDGTVLSRVSFFTMAAEATTVLPVILRQRESQMEVITTFELPAFIQKMDGSKVETGQLVETYGAMAMVWLDPGKEPTRHVLRDLKNLKSTFDEALLPFLFFVPEEKRTDTFAPESYVLPAHSVFGVAPEIMPQLSDHLNRELKGELPVVILVNPKGEVLYFSSGYKIGVCEQLLSTFQQISLPTENNPGTCKIH</sequence>
<dbReference type="AlphaFoldDB" id="A0A0E9LW65"/>
<gene>
    <name evidence="2" type="ORF">JCM15548_12066</name>
</gene>
<feature type="domain" description="Transglutaminase-like" evidence="1">
    <location>
        <begin position="515"/>
        <end position="574"/>
    </location>
</feature>
<dbReference type="SUPFAM" id="SSF54001">
    <property type="entry name" value="Cysteine proteinases"/>
    <property type="match status" value="1"/>
</dbReference>
<comment type="caution">
    <text evidence="2">The sequence shown here is derived from an EMBL/GenBank/DDBJ whole genome shotgun (WGS) entry which is preliminary data.</text>
</comment>
<dbReference type="Gene3D" id="2.60.40.1190">
    <property type="match status" value="1"/>
</dbReference>
<dbReference type="GO" id="GO:0030246">
    <property type="term" value="F:carbohydrate binding"/>
    <property type="evidence" value="ECO:0007669"/>
    <property type="project" value="InterPro"/>
</dbReference>
<evidence type="ECO:0000259" key="1">
    <source>
        <dbReference type="SMART" id="SM00460"/>
    </source>
</evidence>
<reference evidence="2 3" key="1">
    <citation type="journal article" date="2015" name="Microbes Environ.">
        <title>Distribution and evolution of nitrogen fixation genes in the phylum bacteroidetes.</title>
        <authorList>
            <person name="Inoue J."/>
            <person name="Oshima K."/>
            <person name="Suda W."/>
            <person name="Sakamoto M."/>
            <person name="Iino T."/>
            <person name="Noda S."/>
            <person name="Hongoh Y."/>
            <person name="Hattori M."/>
            <person name="Ohkuma M."/>
        </authorList>
    </citation>
    <scope>NUCLEOTIDE SEQUENCE [LARGE SCALE GENOMIC DNA]</scope>
    <source>
        <strain evidence="2">JCM 15548</strain>
    </source>
</reference>
<dbReference type="CDD" id="cd09620">
    <property type="entry name" value="CBM9_like_3"/>
    <property type="match status" value="1"/>
</dbReference>
<protein>
    <recommendedName>
        <fullName evidence="1">Transglutaminase-like domain-containing protein</fullName>
    </recommendedName>
</protein>
<dbReference type="EMBL" id="BAZW01000014">
    <property type="protein sequence ID" value="GAO29837.1"/>
    <property type="molecule type" value="Genomic_DNA"/>
</dbReference>
<dbReference type="GO" id="GO:0016052">
    <property type="term" value="P:carbohydrate catabolic process"/>
    <property type="evidence" value="ECO:0007669"/>
    <property type="project" value="InterPro"/>
</dbReference>
<evidence type="ECO:0000313" key="3">
    <source>
        <dbReference type="Proteomes" id="UP000032900"/>
    </source>
</evidence>
<dbReference type="InterPro" id="IPR002931">
    <property type="entry name" value="Transglutaminase-like"/>
</dbReference>
<dbReference type="Pfam" id="PF01841">
    <property type="entry name" value="Transglut_core"/>
    <property type="match status" value="1"/>
</dbReference>
<dbReference type="PANTHER" id="PTHR35532">
    <property type="entry name" value="SIMILAR TO POLYHYDROXYALKANOATE DEPOLYMERASE"/>
    <property type="match status" value="1"/>
</dbReference>
<dbReference type="Pfam" id="PF06452">
    <property type="entry name" value="CBM9_1"/>
    <property type="match status" value="1"/>
</dbReference>
<dbReference type="Gene3D" id="3.10.620.30">
    <property type="match status" value="1"/>
</dbReference>
<proteinExistence type="predicted"/>
<name>A0A0E9LW65_9BACT</name>
<evidence type="ECO:0000313" key="2">
    <source>
        <dbReference type="EMBL" id="GAO29837.1"/>
    </source>
</evidence>
<dbReference type="Proteomes" id="UP000032900">
    <property type="component" value="Unassembled WGS sequence"/>
</dbReference>
<dbReference type="Gene3D" id="2.60.40.1120">
    <property type="entry name" value="Carboxypeptidase-like, regulatory domain"/>
    <property type="match status" value="1"/>
</dbReference>
<dbReference type="PANTHER" id="PTHR35532:SF5">
    <property type="entry name" value="CARBOHYDRATE-BINDING DOMAIN-CONTAINING PROTEIN"/>
    <property type="match status" value="1"/>
</dbReference>
<dbReference type="STRING" id="1236989.JCM15548_12066"/>
<dbReference type="InterPro" id="IPR010502">
    <property type="entry name" value="Carb-bd_dom_fam9"/>
</dbReference>
<dbReference type="GO" id="GO:0004553">
    <property type="term" value="F:hydrolase activity, hydrolyzing O-glycosyl compounds"/>
    <property type="evidence" value="ECO:0007669"/>
    <property type="project" value="InterPro"/>
</dbReference>
<dbReference type="SMART" id="SM00460">
    <property type="entry name" value="TGc"/>
    <property type="match status" value="1"/>
</dbReference>